<evidence type="ECO:0000256" key="2">
    <source>
        <dbReference type="ARBA" id="ARBA00022723"/>
    </source>
</evidence>
<keyword evidence="2" id="KW-0479">Metal-binding</keyword>
<dbReference type="GeneID" id="10644498"/>
<dbReference type="GO" id="GO:0016491">
    <property type="term" value="F:oxidoreductase activity"/>
    <property type="evidence" value="ECO:0007669"/>
    <property type="project" value="UniProtKB-ARBA"/>
</dbReference>
<name>F6BBF1_METIK</name>
<dbReference type="EMBL" id="CP002737">
    <property type="protein sequence ID" value="AEF97158.1"/>
    <property type="molecule type" value="Genomic_DNA"/>
</dbReference>
<feature type="domain" description="4Fe-4S ferredoxin-type" evidence="5">
    <location>
        <begin position="39"/>
        <end position="69"/>
    </location>
</feature>
<feature type="domain" description="4Fe-4S ferredoxin-type" evidence="5">
    <location>
        <begin position="270"/>
        <end position="299"/>
    </location>
</feature>
<dbReference type="Gene3D" id="3.30.70.20">
    <property type="match status" value="4"/>
</dbReference>
<dbReference type="InterPro" id="IPR017900">
    <property type="entry name" value="4Fe4S_Fe_S_CS"/>
</dbReference>
<evidence type="ECO:0000256" key="1">
    <source>
        <dbReference type="ARBA" id="ARBA00022485"/>
    </source>
</evidence>
<sequence>MSSAIWYLYEFAKKKWLKKFFDAKTEKESTIPQKRYRKVPPIVQYIEKCISCTACKESCPSFAIEMIYNKEFKKEIPKIDDGSCISCGNCIEACPTGVLEIDSLREDTDGLPFDIPKYTNLIIDEELCVKCGLCKENCPVETIHYEEGKYKIHLHDCVACNRCVEVCPVDAIRKFTEKDLKEKIDKAQKIKFKMLTGEIEIEKNKINKVPYIVESLCIDCYNCVDVCVGKIDIKNHKVIECVKCGLCLEVCPTNALRTEKLKPKPKRTDVCYMVDESKCIGCRICYNVCNVNAIKIGDETKLPYINPLKCAREGMCARECPVNAISLVETEKALMKYKLTAICDELRGIMRRDLEEYSKKYVLAKSELEKIAENEIKKLFKK</sequence>
<dbReference type="Pfam" id="PF12838">
    <property type="entry name" value="Fer4_7"/>
    <property type="match status" value="2"/>
</dbReference>
<dbReference type="HOGENOM" id="CLU_061721_0_0_2"/>
<dbReference type="InterPro" id="IPR017896">
    <property type="entry name" value="4Fe4S_Fe-S-bd"/>
</dbReference>
<accession>F6BBF1</accession>
<evidence type="ECO:0000313" key="6">
    <source>
        <dbReference type="EMBL" id="AEF97158.1"/>
    </source>
</evidence>
<dbReference type="CDD" id="cd10549">
    <property type="entry name" value="MtMvhB_like"/>
    <property type="match status" value="2"/>
</dbReference>
<protein>
    <submittedName>
        <fullName evidence="6">4Fe-4S ferredoxin iron-sulfur binding domain-containing protein</fullName>
    </submittedName>
</protein>
<feature type="domain" description="4Fe-4S ferredoxin-type" evidence="5">
    <location>
        <begin position="208"/>
        <end position="227"/>
    </location>
</feature>
<keyword evidence="3" id="KW-0408">Iron</keyword>
<organism evidence="7">
    <name type="scientific">Methanotorris igneus (strain DSM 5666 / JCM 11834 / Kol 5)</name>
    <dbReference type="NCBI Taxonomy" id="880724"/>
    <lineage>
        <taxon>Archaea</taxon>
        <taxon>Methanobacteriati</taxon>
        <taxon>Methanobacteriota</taxon>
        <taxon>Methanomada group</taxon>
        <taxon>Methanococci</taxon>
        <taxon>Methanococcales</taxon>
        <taxon>Methanocaldococcaceae</taxon>
        <taxon>Methanotorris</taxon>
    </lineage>
</organism>
<keyword evidence="1" id="KW-0004">4Fe-4S</keyword>
<keyword evidence="4" id="KW-0411">Iron-sulfur</keyword>
<dbReference type="PROSITE" id="PS51379">
    <property type="entry name" value="4FE4S_FER_2"/>
    <property type="match status" value="8"/>
</dbReference>
<dbReference type="PROSITE" id="PS00198">
    <property type="entry name" value="4FE4S_FER_1"/>
    <property type="match status" value="3"/>
</dbReference>
<gene>
    <name evidence="6" type="ordered locus">Metig_1625</name>
</gene>
<dbReference type="Proteomes" id="UP000009227">
    <property type="component" value="Chromosome"/>
</dbReference>
<dbReference type="STRING" id="880724.Metig_1625"/>
<dbReference type="KEGG" id="mig:Metig_1625"/>
<dbReference type="InterPro" id="IPR050572">
    <property type="entry name" value="Fe-S_Ferredoxin"/>
</dbReference>
<evidence type="ECO:0000313" key="7">
    <source>
        <dbReference type="Proteomes" id="UP000009227"/>
    </source>
</evidence>
<dbReference type="OrthoDB" id="23478at2157"/>
<evidence type="ECO:0000256" key="4">
    <source>
        <dbReference type="ARBA" id="ARBA00023014"/>
    </source>
</evidence>
<feature type="domain" description="4Fe-4S ferredoxin-type" evidence="5">
    <location>
        <begin position="75"/>
        <end position="104"/>
    </location>
</feature>
<feature type="domain" description="4Fe-4S ferredoxin-type" evidence="5">
    <location>
        <begin position="119"/>
        <end position="148"/>
    </location>
</feature>
<reference evidence="6 7" key="1">
    <citation type="submission" date="2011-05" db="EMBL/GenBank/DDBJ databases">
        <title>Complete sequence of Methanotorris igneus Kol 5.</title>
        <authorList>
            <consortium name="US DOE Joint Genome Institute"/>
            <person name="Lucas S."/>
            <person name="Han J."/>
            <person name="Lapidus A."/>
            <person name="Cheng J.-F."/>
            <person name="Goodwin L."/>
            <person name="Pitluck S."/>
            <person name="Peters L."/>
            <person name="Mikhailova N."/>
            <person name="Chertkov O."/>
            <person name="Han C."/>
            <person name="Tapia R."/>
            <person name="Land M."/>
            <person name="Hauser L."/>
            <person name="Kyrpides N."/>
            <person name="Ivanova N."/>
            <person name="Pagani I."/>
            <person name="Sieprawska-Lupa M."/>
            <person name="Whitman W."/>
            <person name="Woyke T."/>
        </authorList>
    </citation>
    <scope>NUCLEOTIDE SEQUENCE [LARGE SCALE GENOMIC DNA]</scope>
    <source>
        <strain evidence="7">DSM 5666 / JCM 11834 / Kol 5</strain>
    </source>
</reference>
<evidence type="ECO:0000256" key="3">
    <source>
        <dbReference type="ARBA" id="ARBA00023004"/>
    </source>
</evidence>
<feature type="domain" description="4Fe-4S ferredoxin-type" evidence="5">
    <location>
        <begin position="229"/>
        <end position="261"/>
    </location>
</feature>
<dbReference type="Pfam" id="PF14697">
    <property type="entry name" value="Fer4_21"/>
    <property type="match status" value="1"/>
</dbReference>
<keyword evidence="7" id="KW-1185">Reference proteome</keyword>
<proteinExistence type="predicted"/>
<dbReference type="AlphaFoldDB" id="F6BBF1"/>
<dbReference type="PANTHER" id="PTHR43687:SF1">
    <property type="entry name" value="FERREDOXIN III"/>
    <property type="match status" value="1"/>
</dbReference>
<feature type="domain" description="4Fe-4S ferredoxin-type" evidence="5">
    <location>
        <begin position="149"/>
        <end position="178"/>
    </location>
</feature>
<dbReference type="SUPFAM" id="SSF54862">
    <property type="entry name" value="4Fe-4S ferredoxins"/>
    <property type="match status" value="1"/>
</dbReference>
<dbReference type="RefSeq" id="WP_013799751.1">
    <property type="nucleotide sequence ID" value="NC_015562.1"/>
</dbReference>
<evidence type="ECO:0000259" key="5">
    <source>
        <dbReference type="PROSITE" id="PS51379"/>
    </source>
</evidence>
<dbReference type="GO" id="GO:0051539">
    <property type="term" value="F:4 iron, 4 sulfur cluster binding"/>
    <property type="evidence" value="ECO:0007669"/>
    <property type="project" value="UniProtKB-KW"/>
</dbReference>
<feature type="domain" description="4Fe-4S ferredoxin-type" evidence="5">
    <location>
        <begin position="301"/>
        <end position="330"/>
    </location>
</feature>
<dbReference type="GO" id="GO:0046872">
    <property type="term" value="F:metal ion binding"/>
    <property type="evidence" value="ECO:0007669"/>
    <property type="project" value="UniProtKB-KW"/>
</dbReference>
<dbReference type="PANTHER" id="PTHR43687">
    <property type="entry name" value="ADENYLYLSULFATE REDUCTASE, BETA SUBUNIT"/>
    <property type="match status" value="1"/>
</dbReference>